<gene>
    <name evidence="1" type="ORF">ACFSYJ_21535</name>
</gene>
<dbReference type="InterPro" id="IPR011990">
    <property type="entry name" value="TPR-like_helical_dom_sf"/>
</dbReference>
<dbReference type="Gene3D" id="3.40.50.300">
    <property type="entry name" value="P-loop containing nucleotide triphosphate hydrolases"/>
    <property type="match status" value="1"/>
</dbReference>
<dbReference type="SUPFAM" id="SSF52540">
    <property type="entry name" value="P-loop containing nucleoside triphosphate hydrolases"/>
    <property type="match status" value="1"/>
</dbReference>
<dbReference type="EMBL" id="JBHUKU010000011">
    <property type="protein sequence ID" value="MFD2461201.1"/>
    <property type="molecule type" value="Genomic_DNA"/>
</dbReference>
<dbReference type="InterPro" id="IPR027417">
    <property type="entry name" value="P-loop_NTPase"/>
</dbReference>
<proteinExistence type="predicted"/>
<dbReference type="SUPFAM" id="SSF48452">
    <property type="entry name" value="TPR-like"/>
    <property type="match status" value="1"/>
</dbReference>
<keyword evidence="2" id="KW-1185">Reference proteome</keyword>
<protein>
    <submittedName>
        <fullName evidence="1">Uncharacterized protein</fullName>
    </submittedName>
</protein>
<comment type="caution">
    <text evidence="1">The sequence shown here is derived from an EMBL/GenBank/DDBJ whole genome shotgun (WGS) entry which is preliminary data.</text>
</comment>
<evidence type="ECO:0000313" key="1">
    <source>
        <dbReference type="EMBL" id="MFD2461201.1"/>
    </source>
</evidence>
<dbReference type="RefSeq" id="WP_345405433.1">
    <property type="nucleotide sequence ID" value="NZ_BAABHG010000018.1"/>
</dbReference>
<name>A0ABW5GK12_9PSEU</name>
<reference evidence="2" key="1">
    <citation type="journal article" date="2019" name="Int. J. Syst. Evol. Microbiol.">
        <title>The Global Catalogue of Microorganisms (GCM) 10K type strain sequencing project: providing services to taxonomists for standard genome sequencing and annotation.</title>
        <authorList>
            <consortium name="The Broad Institute Genomics Platform"/>
            <consortium name="The Broad Institute Genome Sequencing Center for Infectious Disease"/>
            <person name="Wu L."/>
            <person name="Ma J."/>
        </authorList>
    </citation>
    <scope>NUCLEOTIDE SEQUENCE [LARGE SCALE GENOMIC DNA]</scope>
    <source>
        <strain evidence="2">CGMCC 4.7643</strain>
    </source>
</reference>
<organism evidence="1 2">
    <name type="scientific">Amycolatopsis samaneae</name>
    <dbReference type="NCBI Taxonomy" id="664691"/>
    <lineage>
        <taxon>Bacteria</taxon>
        <taxon>Bacillati</taxon>
        <taxon>Actinomycetota</taxon>
        <taxon>Actinomycetes</taxon>
        <taxon>Pseudonocardiales</taxon>
        <taxon>Pseudonocardiaceae</taxon>
        <taxon>Amycolatopsis</taxon>
    </lineage>
</organism>
<evidence type="ECO:0000313" key="2">
    <source>
        <dbReference type="Proteomes" id="UP001597419"/>
    </source>
</evidence>
<accession>A0ABW5GK12</accession>
<dbReference type="Proteomes" id="UP001597419">
    <property type="component" value="Unassembled WGS sequence"/>
</dbReference>
<sequence>MTDHRNSFDGEARIVVQAHTIYGGLSFGAPDEPKTVARQNEVPARYYTNNEVQLLELDRVLAGRKPDRPCLAIIRGTPGSGRTELTREWIHRHRAEFPDGDFSAPLGRMSVKDVLAGLLRGAGFADGRLPATVEGLSAMWRDWSNGRQLALVIDDALSEAQVKPLLPGPGPSVVLVIEASGLGGLRVRHGAALVTLEPLGPETSRVLLAQIAGEERLGGDPEAVDELVAMCDGSVAALNVVGSMFAENENWKPARLLRNLERRGGVVGALPQDAVFDLAFDRLSPVVQRCYLALGVHPGGDMSSAALAAVLGEETDEYVEQLLRMRLAQETREERYLVSGLVKDHAKSKAADDGLLREIVAWYAWRGWEAQALVQKRDWTKQIWPDRPESALRWSPDEATEWLLTERVNLVEAAKAAHRLGAHEDVVRLCLALWPIHLRRGYAAEMAEVNRLGFESAVVWSNDLAATVLAVQRAFAALESRAWDDALSLLDAAGAHAANVVSREADATIVETRGLVLLGKGLVTEARAEFRRNLELAEEFGGERRQALARFHLAKTEEPDTALALLDQAAKVLDAEPVNRAKVALWRGKKLRELGDHARAAEILGELAAHAGHRERAEASEALADLALDRDDVEAARVHLKDALNIYALRGFTEEAVDVKNRLDGLS</sequence>
<dbReference type="Gene3D" id="1.25.40.10">
    <property type="entry name" value="Tetratricopeptide repeat domain"/>
    <property type="match status" value="1"/>
</dbReference>